<evidence type="ECO:0000313" key="14">
    <source>
        <dbReference type="EMBL" id="KAK0389300.1"/>
    </source>
</evidence>
<comment type="caution">
    <text evidence="14">The sequence shown here is derived from an EMBL/GenBank/DDBJ whole genome shotgun (WGS) entry which is preliminary data.</text>
</comment>
<evidence type="ECO:0000256" key="10">
    <source>
        <dbReference type="RuleBase" id="RU000489"/>
    </source>
</evidence>
<dbReference type="AlphaFoldDB" id="A0AA39L9W5"/>
<dbReference type="SUPFAM" id="SSF51445">
    <property type="entry name" value="(Trans)glycosidases"/>
    <property type="match status" value="1"/>
</dbReference>
<evidence type="ECO:0000259" key="13">
    <source>
        <dbReference type="PROSITE" id="PS51910"/>
    </source>
</evidence>
<dbReference type="GO" id="GO:0006032">
    <property type="term" value="P:chitin catabolic process"/>
    <property type="evidence" value="ECO:0007669"/>
    <property type="project" value="UniProtKB-KW"/>
</dbReference>
<keyword evidence="8 10" id="KW-0326">Glycosidase</keyword>
<evidence type="ECO:0000256" key="8">
    <source>
        <dbReference type="ARBA" id="ARBA00023295"/>
    </source>
</evidence>
<dbReference type="PROSITE" id="PS51910">
    <property type="entry name" value="GH18_2"/>
    <property type="match status" value="1"/>
</dbReference>
<protein>
    <recommendedName>
        <fullName evidence="3">chitinase</fullName>
        <ecNumber evidence="3">3.2.1.14</ecNumber>
    </recommendedName>
</protein>
<dbReference type="GO" id="GO:0000272">
    <property type="term" value="P:polysaccharide catabolic process"/>
    <property type="evidence" value="ECO:0007669"/>
    <property type="project" value="UniProtKB-KW"/>
</dbReference>
<evidence type="ECO:0000256" key="9">
    <source>
        <dbReference type="ARBA" id="ARBA00023326"/>
    </source>
</evidence>
<keyword evidence="12" id="KW-0732">Signal</keyword>
<keyword evidence="7" id="KW-0119">Carbohydrate metabolism</keyword>
<comment type="subcellular location">
    <subcellularLocation>
        <location evidence="2">Secreted</location>
    </subcellularLocation>
</comment>
<feature type="chain" id="PRO_5041271581" description="chitinase" evidence="12">
    <location>
        <begin position="24"/>
        <end position="412"/>
    </location>
</feature>
<feature type="signal peptide" evidence="12">
    <location>
        <begin position="1"/>
        <end position="23"/>
    </location>
</feature>
<evidence type="ECO:0000256" key="6">
    <source>
        <dbReference type="ARBA" id="ARBA00023024"/>
    </source>
</evidence>
<dbReference type="PANTHER" id="PTHR11177">
    <property type="entry name" value="CHITINASE"/>
    <property type="match status" value="1"/>
</dbReference>
<keyword evidence="15" id="KW-1185">Reference proteome</keyword>
<gene>
    <name evidence="14" type="ORF">NLU13_2875</name>
</gene>
<proteinExistence type="inferred from homology"/>
<evidence type="ECO:0000313" key="15">
    <source>
        <dbReference type="Proteomes" id="UP001175261"/>
    </source>
</evidence>
<feature type="domain" description="GH18" evidence="13">
    <location>
        <begin position="30"/>
        <end position="412"/>
    </location>
</feature>
<organism evidence="14 15">
    <name type="scientific">Sarocladium strictum</name>
    <name type="common">Black bundle disease fungus</name>
    <name type="synonym">Acremonium strictum</name>
    <dbReference type="NCBI Taxonomy" id="5046"/>
    <lineage>
        <taxon>Eukaryota</taxon>
        <taxon>Fungi</taxon>
        <taxon>Dikarya</taxon>
        <taxon>Ascomycota</taxon>
        <taxon>Pezizomycotina</taxon>
        <taxon>Sordariomycetes</taxon>
        <taxon>Hypocreomycetidae</taxon>
        <taxon>Hypocreales</taxon>
        <taxon>Sarocladiaceae</taxon>
        <taxon>Sarocladium</taxon>
    </lineage>
</organism>
<evidence type="ECO:0000256" key="2">
    <source>
        <dbReference type="ARBA" id="ARBA00004613"/>
    </source>
</evidence>
<evidence type="ECO:0000256" key="1">
    <source>
        <dbReference type="ARBA" id="ARBA00000822"/>
    </source>
</evidence>
<evidence type="ECO:0000256" key="7">
    <source>
        <dbReference type="ARBA" id="ARBA00023277"/>
    </source>
</evidence>
<dbReference type="PROSITE" id="PS01095">
    <property type="entry name" value="GH18_1"/>
    <property type="match status" value="1"/>
</dbReference>
<dbReference type="InterPro" id="IPR001579">
    <property type="entry name" value="Glyco_hydro_18_chit_AS"/>
</dbReference>
<dbReference type="PANTHER" id="PTHR11177:SF392">
    <property type="entry name" value="HAP41P"/>
    <property type="match status" value="1"/>
</dbReference>
<sequence length="412" mass="44610">MQLPKSLSASVLGLLALLNGANGAATPSKMVASTYFAGFHANEGFPVSAMPWDRYNDVKYAFAETTPDGGLSIAKAAPDQLPVFVAAAHKHCVKARVSIGGWTGSRYWSTSIGSAANRTAFVKTCLDFVKKYNLDGFDIDWEYPNRQGIGCNAINKDDTANLLKFLQEVREDPHGKKLYLTVAASLFPWNDASGAPSKDLSGFAKVLDNIMLMNYDIWGPWLATGGPNAPLYRSCDARNNQGSAEDAVTSWEAAGVPASKLVLAVPAYAHGFSVTNKDAFANGKLSEYPPQNASIRFQGSSWDNDPPIDECGNKNPPGGTYTFWSLVTEAKFLDQSGNPAPGIAYVWSNCSRTPALYSKERDIWVSYDNARSFAEKGKFILANKLAGFTMYEAGGDYHNILVNSIRKATGMD</sequence>
<evidence type="ECO:0000256" key="5">
    <source>
        <dbReference type="ARBA" id="ARBA00022801"/>
    </source>
</evidence>
<evidence type="ECO:0000256" key="11">
    <source>
        <dbReference type="RuleBase" id="RU004453"/>
    </source>
</evidence>
<dbReference type="InterPro" id="IPR050314">
    <property type="entry name" value="Glycosyl_Hydrlase_18"/>
</dbReference>
<accession>A0AA39L9W5</accession>
<keyword evidence="5 10" id="KW-0378">Hydrolase</keyword>
<dbReference type="Proteomes" id="UP001175261">
    <property type="component" value="Unassembled WGS sequence"/>
</dbReference>
<comment type="similarity">
    <text evidence="11">Belongs to the glycosyl hydrolase 18 family.</text>
</comment>
<dbReference type="GO" id="GO:0005576">
    <property type="term" value="C:extracellular region"/>
    <property type="evidence" value="ECO:0007669"/>
    <property type="project" value="UniProtKB-SubCell"/>
</dbReference>
<dbReference type="InterPro" id="IPR001223">
    <property type="entry name" value="Glyco_hydro18_cat"/>
</dbReference>
<evidence type="ECO:0000256" key="12">
    <source>
        <dbReference type="SAM" id="SignalP"/>
    </source>
</evidence>
<dbReference type="GO" id="GO:0008061">
    <property type="term" value="F:chitin binding"/>
    <property type="evidence" value="ECO:0007669"/>
    <property type="project" value="InterPro"/>
</dbReference>
<dbReference type="InterPro" id="IPR017853">
    <property type="entry name" value="GH"/>
</dbReference>
<dbReference type="EMBL" id="JAPDFR010000002">
    <property type="protein sequence ID" value="KAK0389300.1"/>
    <property type="molecule type" value="Genomic_DNA"/>
</dbReference>
<name>A0AA39L9W5_SARSR</name>
<dbReference type="EC" id="3.2.1.14" evidence="3"/>
<keyword evidence="4" id="KW-0964">Secreted</keyword>
<dbReference type="GO" id="GO:0008843">
    <property type="term" value="F:endochitinase activity"/>
    <property type="evidence" value="ECO:0007669"/>
    <property type="project" value="UniProtKB-EC"/>
</dbReference>
<comment type="catalytic activity">
    <reaction evidence="1">
        <text>Random endo-hydrolysis of N-acetyl-beta-D-glucosaminide (1-&gt;4)-beta-linkages in chitin and chitodextrins.</text>
        <dbReference type="EC" id="3.2.1.14"/>
    </reaction>
</comment>
<dbReference type="SMART" id="SM00636">
    <property type="entry name" value="Glyco_18"/>
    <property type="match status" value="1"/>
</dbReference>
<dbReference type="InterPro" id="IPR011583">
    <property type="entry name" value="Chitinase_II/V-like_cat"/>
</dbReference>
<keyword evidence="6" id="KW-0146">Chitin degradation</keyword>
<dbReference type="Gene3D" id="3.20.20.80">
    <property type="entry name" value="Glycosidases"/>
    <property type="match status" value="2"/>
</dbReference>
<dbReference type="Pfam" id="PF00704">
    <property type="entry name" value="Glyco_hydro_18"/>
    <property type="match status" value="1"/>
</dbReference>
<keyword evidence="9" id="KW-0624">Polysaccharide degradation</keyword>
<evidence type="ECO:0000256" key="4">
    <source>
        <dbReference type="ARBA" id="ARBA00022525"/>
    </source>
</evidence>
<evidence type="ECO:0000256" key="3">
    <source>
        <dbReference type="ARBA" id="ARBA00012729"/>
    </source>
</evidence>
<reference evidence="14" key="1">
    <citation type="submission" date="2022-10" db="EMBL/GenBank/DDBJ databases">
        <title>Determination and structural analysis of whole genome sequence of Sarocladium strictum F4-1.</title>
        <authorList>
            <person name="Hu L."/>
            <person name="Jiang Y."/>
        </authorList>
    </citation>
    <scope>NUCLEOTIDE SEQUENCE</scope>
    <source>
        <strain evidence="14">F4-1</strain>
    </source>
</reference>